<evidence type="ECO:0000256" key="3">
    <source>
        <dbReference type="ARBA" id="ARBA00022764"/>
    </source>
</evidence>
<organism evidence="5 6">
    <name type="scientific">Paracoccus denitrificans (strain Pd 1222)</name>
    <dbReference type="NCBI Taxonomy" id="318586"/>
    <lineage>
        <taxon>Bacteria</taxon>
        <taxon>Pseudomonadati</taxon>
        <taxon>Pseudomonadota</taxon>
        <taxon>Alphaproteobacteria</taxon>
        <taxon>Rhodobacterales</taxon>
        <taxon>Paracoccaceae</taxon>
        <taxon>Paracoccus</taxon>
    </lineage>
</organism>
<gene>
    <name evidence="5" type="ordered locus">Pden_3209</name>
</gene>
<feature type="signal peptide" evidence="4">
    <location>
        <begin position="1"/>
        <end position="24"/>
    </location>
</feature>
<dbReference type="KEGG" id="pde:Pden_3209"/>
<dbReference type="Gene3D" id="3.40.190.170">
    <property type="entry name" value="Bacterial extracellular solute-binding protein, family 7"/>
    <property type="match status" value="1"/>
</dbReference>
<evidence type="ECO:0000313" key="6">
    <source>
        <dbReference type="Proteomes" id="UP000000361"/>
    </source>
</evidence>
<dbReference type="GO" id="GO:0042597">
    <property type="term" value="C:periplasmic space"/>
    <property type="evidence" value="ECO:0007669"/>
    <property type="project" value="UniProtKB-SubCell"/>
</dbReference>
<dbReference type="OrthoDB" id="7239472at2"/>
<dbReference type="HOGENOM" id="CLU_036176_2_2_5"/>
<dbReference type="Pfam" id="PF03480">
    <property type="entry name" value="DctP"/>
    <property type="match status" value="1"/>
</dbReference>
<accession>A1B6Z6</accession>
<protein>
    <submittedName>
        <fullName evidence="5">TRAP dicarboxylate transporter-DctP subunit</fullName>
    </submittedName>
</protein>
<dbReference type="GO" id="GO:0055085">
    <property type="term" value="P:transmembrane transport"/>
    <property type="evidence" value="ECO:0007669"/>
    <property type="project" value="InterPro"/>
</dbReference>
<evidence type="ECO:0000313" key="5">
    <source>
        <dbReference type="EMBL" id="ABL71290.1"/>
    </source>
</evidence>
<keyword evidence="6" id="KW-1185">Reference proteome</keyword>
<dbReference type="InterPro" id="IPR038404">
    <property type="entry name" value="TRAP_DctP_sf"/>
</dbReference>
<dbReference type="AlphaFoldDB" id="A1B6Z6"/>
<proteinExistence type="predicted"/>
<dbReference type="Proteomes" id="UP000000361">
    <property type="component" value="Chromosome 2"/>
</dbReference>
<dbReference type="EMBL" id="CP000490">
    <property type="protein sequence ID" value="ABL71290.1"/>
    <property type="molecule type" value="Genomic_DNA"/>
</dbReference>
<dbReference type="EnsemblBacteria" id="ABL71290">
    <property type="protein sequence ID" value="ABL71290"/>
    <property type="gene ID" value="Pden_3209"/>
</dbReference>
<evidence type="ECO:0000256" key="1">
    <source>
        <dbReference type="ARBA" id="ARBA00004418"/>
    </source>
</evidence>
<dbReference type="RefSeq" id="WP_011749475.1">
    <property type="nucleotide sequence ID" value="NC_008687.1"/>
</dbReference>
<evidence type="ECO:0000256" key="2">
    <source>
        <dbReference type="ARBA" id="ARBA00022729"/>
    </source>
</evidence>
<dbReference type="PANTHER" id="PTHR33376">
    <property type="match status" value="1"/>
</dbReference>
<name>A1B6Z6_PARDP</name>
<dbReference type="GeneID" id="93452881"/>
<evidence type="ECO:0000256" key="4">
    <source>
        <dbReference type="SAM" id="SignalP"/>
    </source>
</evidence>
<keyword evidence="3" id="KW-0574">Periplasm</keyword>
<dbReference type="eggNOG" id="COG1638">
    <property type="taxonomic scope" value="Bacteria"/>
</dbReference>
<feature type="chain" id="PRO_5002632341" evidence="4">
    <location>
        <begin position="25"/>
        <end position="337"/>
    </location>
</feature>
<dbReference type="CDD" id="cd13601">
    <property type="entry name" value="PBP2_TRAP_DctP1_3_4_like"/>
    <property type="match status" value="1"/>
</dbReference>
<dbReference type="InterPro" id="IPR018389">
    <property type="entry name" value="DctP_fam"/>
</dbReference>
<dbReference type="NCBIfam" id="NF037995">
    <property type="entry name" value="TRAP_S1"/>
    <property type="match status" value="1"/>
</dbReference>
<dbReference type="PANTHER" id="PTHR33376:SF15">
    <property type="entry name" value="BLL6794 PROTEIN"/>
    <property type="match status" value="1"/>
</dbReference>
<dbReference type="STRING" id="318586.Pden_3209"/>
<sequence>MNFIKWTGLIAATAAGLAGGSAYAESFNVAHGYPPTHPVVAQGIVPWMACVEEKTGNAITFIHFPSGQITSHNAAIDSVNSGVTDIAAIITGYVSSQMPLNGIPLLPDMGTEAVDMVAAYRKAGDAGAAIAQEFTANKLHPLLFNLQPAYQVMSSGAPADTLAKFSGLKARVSAGSPSLMATALGAIPVEMSTSDMYIAMQRGTVDAAFIAMASGKTYGLPELVKSVSTNGSFGSGAAVLSINLDKYNALSDEFKAAFDDCGRQVEVDLALYMDKENVALQTEFAESGITLFEFAPEELEAISSKLSVVADDYIKRLEDRGIAARETFDAYREGLAQ</sequence>
<reference evidence="6" key="1">
    <citation type="submission" date="2006-12" db="EMBL/GenBank/DDBJ databases">
        <title>Complete sequence of chromosome 2 of Paracoccus denitrificans PD1222.</title>
        <authorList>
            <person name="Copeland A."/>
            <person name="Lucas S."/>
            <person name="Lapidus A."/>
            <person name="Barry K."/>
            <person name="Detter J.C."/>
            <person name="Glavina del Rio T."/>
            <person name="Hammon N."/>
            <person name="Israni S."/>
            <person name="Dalin E."/>
            <person name="Tice H."/>
            <person name="Pitluck S."/>
            <person name="Munk A.C."/>
            <person name="Brettin T."/>
            <person name="Bruce D."/>
            <person name="Han C."/>
            <person name="Tapia R."/>
            <person name="Gilna P."/>
            <person name="Schmutz J."/>
            <person name="Larimer F."/>
            <person name="Land M."/>
            <person name="Hauser L."/>
            <person name="Kyrpides N."/>
            <person name="Lykidis A."/>
            <person name="Spiro S."/>
            <person name="Richardson D.J."/>
            <person name="Moir J.W.B."/>
            <person name="Ferguson S.J."/>
            <person name="van Spanning R.J.M."/>
            <person name="Richardson P."/>
        </authorList>
    </citation>
    <scope>NUCLEOTIDE SEQUENCE [LARGE SCALE GENOMIC DNA]</scope>
    <source>
        <strain evidence="6">Pd 1222</strain>
    </source>
</reference>
<keyword evidence="2 4" id="KW-0732">Signal</keyword>
<comment type="subcellular location">
    <subcellularLocation>
        <location evidence="1">Periplasm</location>
    </subcellularLocation>
</comment>